<keyword evidence="6 12" id="KW-1003">Cell membrane</keyword>
<comment type="similarity">
    <text evidence="3 12">Belongs to the CcmD/CycX/HelD family.</text>
</comment>
<evidence type="ECO:0000256" key="10">
    <source>
        <dbReference type="ARBA" id="ARBA00022989"/>
    </source>
</evidence>
<dbReference type="RefSeq" id="WP_116682217.1">
    <property type="nucleotide sequence ID" value="NZ_QURL01000002.1"/>
</dbReference>
<comment type="subcellular location">
    <subcellularLocation>
        <location evidence="2 12">Cell inner membrane</location>
        <topology evidence="2 12">Single-pass membrane protein</topology>
    </subcellularLocation>
</comment>
<comment type="function">
    <text evidence="1 12">Required for the export of heme to the periplasm for the biogenesis of c-type cytochromes.</text>
</comment>
<keyword evidence="11 12" id="KW-0472">Membrane</keyword>
<evidence type="ECO:0000313" key="14">
    <source>
        <dbReference type="Proteomes" id="UP000264310"/>
    </source>
</evidence>
<dbReference type="GO" id="GO:0005886">
    <property type="term" value="C:plasma membrane"/>
    <property type="evidence" value="ECO:0007669"/>
    <property type="project" value="UniProtKB-SubCell"/>
</dbReference>
<dbReference type="GO" id="GO:0015886">
    <property type="term" value="P:heme transport"/>
    <property type="evidence" value="ECO:0007669"/>
    <property type="project" value="InterPro"/>
</dbReference>
<dbReference type="GO" id="GO:0017004">
    <property type="term" value="P:cytochrome complex assembly"/>
    <property type="evidence" value="ECO:0007669"/>
    <property type="project" value="UniProtKB-KW"/>
</dbReference>
<evidence type="ECO:0000256" key="4">
    <source>
        <dbReference type="ARBA" id="ARBA00016461"/>
    </source>
</evidence>
<evidence type="ECO:0000256" key="9">
    <source>
        <dbReference type="ARBA" id="ARBA00022748"/>
    </source>
</evidence>
<reference evidence="13 14" key="1">
    <citation type="submission" date="2018-08" db="EMBL/GenBank/DDBJ databases">
        <title>Fulvimarina sp. 85, whole genome shotgun sequence.</title>
        <authorList>
            <person name="Tuo L."/>
        </authorList>
    </citation>
    <scope>NUCLEOTIDE SEQUENCE [LARGE SCALE GENOMIC DNA]</scope>
    <source>
        <strain evidence="13 14">85</strain>
    </source>
</reference>
<evidence type="ECO:0000256" key="5">
    <source>
        <dbReference type="ARBA" id="ARBA00022448"/>
    </source>
</evidence>
<sequence length="65" mass="6880">MSGAYTGFILAAYGFSALAIGGLGLWTYLDARAQRRALADLDARGIRRRSDGSARSDTQKGAASR</sequence>
<dbReference type="InterPro" id="IPR007078">
    <property type="entry name" value="Haem_export_protD_CcmD"/>
</dbReference>
<evidence type="ECO:0000256" key="8">
    <source>
        <dbReference type="ARBA" id="ARBA00022692"/>
    </source>
</evidence>
<accession>A0A371X7U3</accession>
<gene>
    <name evidence="13" type="primary">ccmD</name>
    <name evidence="13" type="ORF">DYI37_05665</name>
</gene>
<evidence type="ECO:0000256" key="7">
    <source>
        <dbReference type="ARBA" id="ARBA00022519"/>
    </source>
</evidence>
<evidence type="ECO:0000256" key="12">
    <source>
        <dbReference type="RuleBase" id="RU363101"/>
    </source>
</evidence>
<evidence type="ECO:0000256" key="1">
    <source>
        <dbReference type="ARBA" id="ARBA00002442"/>
    </source>
</evidence>
<evidence type="ECO:0000256" key="11">
    <source>
        <dbReference type="ARBA" id="ARBA00023136"/>
    </source>
</evidence>
<dbReference type="Proteomes" id="UP000264310">
    <property type="component" value="Unassembled WGS sequence"/>
</dbReference>
<keyword evidence="8 12" id="KW-0812">Transmembrane</keyword>
<keyword evidence="7 12" id="KW-0997">Cell inner membrane</keyword>
<keyword evidence="5 12" id="KW-0813">Transport</keyword>
<protein>
    <recommendedName>
        <fullName evidence="4 12">Heme exporter protein D</fullName>
    </recommendedName>
</protein>
<dbReference type="NCBIfam" id="TIGR03141">
    <property type="entry name" value="cytochro_ccmD"/>
    <property type="match status" value="1"/>
</dbReference>
<proteinExistence type="inferred from homology"/>
<dbReference type="Pfam" id="PF04995">
    <property type="entry name" value="CcmD"/>
    <property type="match status" value="1"/>
</dbReference>
<keyword evidence="14" id="KW-1185">Reference proteome</keyword>
<dbReference type="AlphaFoldDB" id="A0A371X7U3"/>
<evidence type="ECO:0000256" key="6">
    <source>
        <dbReference type="ARBA" id="ARBA00022475"/>
    </source>
</evidence>
<dbReference type="EMBL" id="QURL01000002">
    <property type="protein sequence ID" value="RFC65319.1"/>
    <property type="molecule type" value="Genomic_DNA"/>
</dbReference>
<keyword evidence="10 12" id="KW-1133">Transmembrane helix</keyword>
<name>A0A371X7U3_9HYPH</name>
<keyword evidence="9 12" id="KW-0201">Cytochrome c-type biogenesis</keyword>
<evidence type="ECO:0000256" key="2">
    <source>
        <dbReference type="ARBA" id="ARBA00004377"/>
    </source>
</evidence>
<evidence type="ECO:0000256" key="3">
    <source>
        <dbReference type="ARBA" id="ARBA00008741"/>
    </source>
</evidence>
<feature type="transmembrane region" description="Helical" evidence="12">
    <location>
        <begin position="6"/>
        <end position="29"/>
    </location>
</feature>
<organism evidence="13 14">
    <name type="scientific">Fulvimarina endophytica</name>
    <dbReference type="NCBI Taxonomy" id="2293836"/>
    <lineage>
        <taxon>Bacteria</taxon>
        <taxon>Pseudomonadati</taxon>
        <taxon>Pseudomonadota</taxon>
        <taxon>Alphaproteobacteria</taxon>
        <taxon>Hyphomicrobiales</taxon>
        <taxon>Aurantimonadaceae</taxon>
        <taxon>Fulvimarina</taxon>
    </lineage>
</organism>
<comment type="caution">
    <text evidence="13">The sequence shown here is derived from an EMBL/GenBank/DDBJ whole genome shotgun (WGS) entry which is preliminary data.</text>
</comment>
<evidence type="ECO:0000313" key="13">
    <source>
        <dbReference type="EMBL" id="RFC65319.1"/>
    </source>
</evidence>